<name>A0A0L6UMU7_9BASI</name>
<evidence type="ECO:0000313" key="2">
    <source>
        <dbReference type="Proteomes" id="UP000037035"/>
    </source>
</evidence>
<reference evidence="1 2" key="1">
    <citation type="submission" date="2015-08" db="EMBL/GenBank/DDBJ databases">
        <title>Next Generation Sequencing and Analysis of the Genome of Puccinia sorghi L Schw, the Causal Agent of Maize Common Rust.</title>
        <authorList>
            <person name="Rochi L."/>
            <person name="Burguener G."/>
            <person name="Darino M."/>
            <person name="Turjanski A."/>
            <person name="Kreff E."/>
            <person name="Dieguez M.J."/>
            <person name="Sacco F."/>
        </authorList>
    </citation>
    <scope>NUCLEOTIDE SEQUENCE [LARGE SCALE GENOMIC DNA]</scope>
    <source>
        <strain evidence="1 2">RO10H11247</strain>
    </source>
</reference>
<dbReference type="OrthoDB" id="4847360at2759"/>
<feature type="non-terminal residue" evidence="1">
    <location>
        <position position="72"/>
    </location>
</feature>
<proteinExistence type="predicted"/>
<gene>
    <name evidence="1" type="ORF">VP01_4759g2</name>
</gene>
<comment type="caution">
    <text evidence="1">The sequence shown here is derived from an EMBL/GenBank/DDBJ whole genome shotgun (WGS) entry which is preliminary data.</text>
</comment>
<protein>
    <submittedName>
        <fullName evidence="1">Uncharacterized protein</fullName>
    </submittedName>
</protein>
<dbReference type="Proteomes" id="UP000037035">
    <property type="component" value="Unassembled WGS sequence"/>
</dbReference>
<sequence length="72" mass="8039">MDALNARLDELMRLPQRHGWPTKPRSRSCLQPQLFDGTRGAAAEAFVSQIGLHAVTYPKQFPTETSKVVFAV</sequence>
<dbReference type="AlphaFoldDB" id="A0A0L6UMU7"/>
<accession>A0A0L6UMU7</accession>
<organism evidence="1 2">
    <name type="scientific">Puccinia sorghi</name>
    <dbReference type="NCBI Taxonomy" id="27349"/>
    <lineage>
        <taxon>Eukaryota</taxon>
        <taxon>Fungi</taxon>
        <taxon>Dikarya</taxon>
        <taxon>Basidiomycota</taxon>
        <taxon>Pucciniomycotina</taxon>
        <taxon>Pucciniomycetes</taxon>
        <taxon>Pucciniales</taxon>
        <taxon>Pucciniaceae</taxon>
        <taxon>Puccinia</taxon>
    </lineage>
</organism>
<dbReference type="VEuPathDB" id="FungiDB:VP01_4759g2"/>
<evidence type="ECO:0000313" key="1">
    <source>
        <dbReference type="EMBL" id="KNZ49831.1"/>
    </source>
</evidence>
<dbReference type="EMBL" id="LAVV01009899">
    <property type="protein sequence ID" value="KNZ49831.1"/>
    <property type="molecule type" value="Genomic_DNA"/>
</dbReference>
<keyword evidence="2" id="KW-1185">Reference proteome</keyword>